<dbReference type="HOGENOM" id="CLU_168829_2_1_11"/>
<dbReference type="InterPro" id="IPR053853">
    <property type="entry name" value="FitA-like_RHH"/>
</dbReference>
<organism evidence="2 3">
    <name type="scientific">Mobiluncus curtisii ATCC 51333</name>
    <dbReference type="NCBI Taxonomy" id="887326"/>
    <lineage>
        <taxon>Bacteria</taxon>
        <taxon>Bacillati</taxon>
        <taxon>Actinomycetota</taxon>
        <taxon>Actinomycetes</taxon>
        <taxon>Actinomycetales</taxon>
        <taxon>Actinomycetaceae</taxon>
        <taxon>Mobiluncus</taxon>
    </lineage>
</organism>
<sequence>MQSLLSGGAIMTMLTVRDLNEEDKRMLRIRAASNGRSMSAEIRAIIHDTVREPLPTSTPPQNGTWPEQMLELGQSVGGVELEIPPRDQARIPELP</sequence>
<dbReference type="SUPFAM" id="SSF47598">
    <property type="entry name" value="Ribbon-helix-helix"/>
    <property type="match status" value="1"/>
</dbReference>
<dbReference type="GO" id="GO:0006355">
    <property type="term" value="P:regulation of DNA-templated transcription"/>
    <property type="evidence" value="ECO:0007669"/>
    <property type="project" value="InterPro"/>
</dbReference>
<dbReference type="InterPro" id="IPR013321">
    <property type="entry name" value="Arc_rbn_hlx_hlx"/>
</dbReference>
<dbReference type="EMBL" id="AEPY01000001">
    <property type="protein sequence ID" value="EFU81111.1"/>
    <property type="molecule type" value="Genomic_DNA"/>
</dbReference>
<dbReference type="Pfam" id="PF22513">
    <property type="entry name" value="FitA-like_RHH"/>
    <property type="match status" value="1"/>
</dbReference>
<dbReference type="AlphaFoldDB" id="E6LWM6"/>
<gene>
    <name evidence="2" type="ORF">HMPREF0388_0263</name>
</gene>
<proteinExistence type="predicted"/>
<dbReference type="InterPro" id="IPR010985">
    <property type="entry name" value="Ribbon_hlx_hlx"/>
</dbReference>
<comment type="caution">
    <text evidence="2">The sequence shown here is derived from an EMBL/GenBank/DDBJ whole genome shotgun (WGS) entry which is preliminary data.</text>
</comment>
<evidence type="ECO:0000259" key="1">
    <source>
        <dbReference type="Pfam" id="PF22513"/>
    </source>
</evidence>
<accession>E6LWM6</accession>
<dbReference type="Proteomes" id="UP000005573">
    <property type="component" value="Unassembled WGS sequence"/>
</dbReference>
<reference evidence="2 3" key="1">
    <citation type="submission" date="2010-12" db="EMBL/GenBank/DDBJ databases">
        <authorList>
            <person name="Muzny D."/>
            <person name="Qin X."/>
            <person name="Deng J."/>
            <person name="Jiang H."/>
            <person name="Liu Y."/>
            <person name="Qu J."/>
            <person name="Song X.-Z."/>
            <person name="Zhang L."/>
            <person name="Thornton R."/>
            <person name="Coyle M."/>
            <person name="Francisco L."/>
            <person name="Jackson L."/>
            <person name="Javaid M."/>
            <person name="Korchina V."/>
            <person name="Kovar C."/>
            <person name="Mata R."/>
            <person name="Mathew T."/>
            <person name="Ngo R."/>
            <person name="Nguyen L."/>
            <person name="Nguyen N."/>
            <person name="Okwuonu G."/>
            <person name="Ongeri F."/>
            <person name="Pham C."/>
            <person name="Simmons D."/>
            <person name="Wilczek-Boney K."/>
            <person name="Hale W."/>
            <person name="Jakkamsetti A."/>
            <person name="Pham P."/>
            <person name="Ruth R."/>
            <person name="San Lucas F."/>
            <person name="Warren J."/>
            <person name="Zhang J."/>
            <person name="Zhao Z."/>
            <person name="Zhou C."/>
            <person name="Zhu D."/>
            <person name="Lee S."/>
            <person name="Bess C."/>
            <person name="Blankenburg K."/>
            <person name="Forbes L."/>
            <person name="Fu Q."/>
            <person name="Gubbala S."/>
            <person name="Hirani K."/>
            <person name="Jayaseelan J.C."/>
            <person name="Lara F."/>
            <person name="Munidasa M."/>
            <person name="Palculict T."/>
            <person name="Patil S."/>
            <person name="Pu L.-L."/>
            <person name="Saada N."/>
            <person name="Tang L."/>
            <person name="Weissenberger G."/>
            <person name="Zhu Y."/>
            <person name="Hemphill L."/>
            <person name="Shang Y."/>
            <person name="Youmans B."/>
            <person name="Ayvaz T."/>
            <person name="Ross M."/>
            <person name="Santibanez J."/>
            <person name="Aqrawi P."/>
            <person name="Gross S."/>
            <person name="Joshi V."/>
            <person name="Fowler G."/>
            <person name="Nazareth L."/>
            <person name="Reid J."/>
            <person name="Worley K."/>
            <person name="Petrosino J."/>
            <person name="Highlander S."/>
            <person name="Gibbs R."/>
        </authorList>
    </citation>
    <scope>NUCLEOTIDE SEQUENCE [LARGE SCALE GENOMIC DNA]</scope>
    <source>
        <strain evidence="2 3">ATCC 51333</strain>
    </source>
</reference>
<dbReference type="Gene3D" id="1.10.1220.10">
    <property type="entry name" value="Met repressor-like"/>
    <property type="match status" value="1"/>
</dbReference>
<feature type="domain" description="Antitoxin FitA-like ribbon-helix-helix" evidence="1">
    <location>
        <begin position="13"/>
        <end position="50"/>
    </location>
</feature>
<protein>
    <submittedName>
        <fullName evidence="2">Toxin-antitoxin system, antitoxin component, ribbon-helix-helix domain protein</fullName>
    </submittedName>
</protein>
<name>E6LWM6_9ACTO</name>
<evidence type="ECO:0000313" key="2">
    <source>
        <dbReference type="EMBL" id="EFU81111.1"/>
    </source>
</evidence>
<evidence type="ECO:0000313" key="3">
    <source>
        <dbReference type="Proteomes" id="UP000005573"/>
    </source>
</evidence>